<evidence type="ECO:0000256" key="9">
    <source>
        <dbReference type="ARBA" id="ARBA00023128"/>
    </source>
</evidence>
<evidence type="ECO:0000256" key="1">
    <source>
        <dbReference type="ARBA" id="ARBA00004448"/>
    </source>
</evidence>
<protein>
    <submittedName>
        <fullName evidence="11">Uncharacterized protein</fullName>
    </submittedName>
</protein>
<evidence type="ECO:0000256" key="10">
    <source>
        <dbReference type="ARBA" id="ARBA00023136"/>
    </source>
</evidence>
<keyword evidence="4" id="KW-0812">Transmembrane</keyword>
<keyword evidence="7" id="KW-1133">Transmembrane helix</keyword>
<keyword evidence="10" id="KW-0472">Membrane</keyword>
<dbReference type="PANTHER" id="PTHR10485">
    <property type="entry name" value="MITOCHONDRIAL IMPORT INNER MEMBRANE TRANSLOCASE SUBUNIT TIM-17"/>
    <property type="match status" value="1"/>
</dbReference>
<dbReference type="EMBL" id="JAKWFO010000015">
    <property type="protein sequence ID" value="KAI9632095.1"/>
    <property type="molecule type" value="Genomic_DNA"/>
</dbReference>
<reference evidence="11" key="1">
    <citation type="journal article" date="2022" name="G3 (Bethesda)">
        <title>High quality genome of the basidiomycete yeast Dioszegia hungarica PDD-24b-2 isolated from cloud water.</title>
        <authorList>
            <person name="Jarrige D."/>
            <person name="Haridas S."/>
            <person name="Bleykasten-Grosshans C."/>
            <person name="Joly M."/>
            <person name="Nadalig T."/>
            <person name="Sancelme M."/>
            <person name="Vuilleumier S."/>
            <person name="Grigoriev I.V."/>
            <person name="Amato P."/>
            <person name="Bringel F."/>
        </authorList>
    </citation>
    <scope>NUCLEOTIDE SEQUENCE</scope>
    <source>
        <strain evidence="11">PDD-24b-2</strain>
    </source>
</reference>
<evidence type="ECO:0000256" key="5">
    <source>
        <dbReference type="ARBA" id="ARBA00022792"/>
    </source>
</evidence>
<dbReference type="GO" id="GO:0030150">
    <property type="term" value="P:protein import into mitochondrial matrix"/>
    <property type="evidence" value="ECO:0007669"/>
    <property type="project" value="TreeGrafter"/>
</dbReference>
<dbReference type="Proteomes" id="UP001164286">
    <property type="component" value="Unassembled WGS sequence"/>
</dbReference>
<accession>A0AA38H1B5</accession>
<comment type="caution">
    <text evidence="11">The sequence shown here is derived from an EMBL/GenBank/DDBJ whole genome shotgun (WGS) entry which is preliminary data.</text>
</comment>
<organism evidence="11 12">
    <name type="scientific">Dioszegia hungarica</name>
    <dbReference type="NCBI Taxonomy" id="4972"/>
    <lineage>
        <taxon>Eukaryota</taxon>
        <taxon>Fungi</taxon>
        <taxon>Dikarya</taxon>
        <taxon>Basidiomycota</taxon>
        <taxon>Agaricomycotina</taxon>
        <taxon>Tremellomycetes</taxon>
        <taxon>Tremellales</taxon>
        <taxon>Bulleribasidiaceae</taxon>
        <taxon>Dioszegia</taxon>
    </lineage>
</organism>
<evidence type="ECO:0000256" key="8">
    <source>
        <dbReference type="ARBA" id="ARBA00023010"/>
    </source>
</evidence>
<dbReference type="AlphaFoldDB" id="A0AA38H1B5"/>
<evidence type="ECO:0000313" key="12">
    <source>
        <dbReference type="Proteomes" id="UP001164286"/>
    </source>
</evidence>
<proteinExistence type="inferred from homology"/>
<dbReference type="Pfam" id="PF02466">
    <property type="entry name" value="Tim17"/>
    <property type="match status" value="1"/>
</dbReference>
<comment type="subcellular location">
    <subcellularLocation>
        <location evidence="1">Mitochondrion inner membrane</location>
        <topology evidence="1">Multi-pass membrane protein</topology>
    </subcellularLocation>
</comment>
<evidence type="ECO:0000256" key="3">
    <source>
        <dbReference type="ARBA" id="ARBA00022448"/>
    </source>
</evidence>
<evidence type="ECO:0000313" key="11">
    <source>
        <dbReference type="EMBL" id="KAI9632095.1"/>
    </source>
</evidence>
<comment type="similarity">
    <text evidence="2">Belongs to the Tim17/Tim22/Tim23 family.</text>
</comment>
<keyword evidence="6" id="KW-0653">Protein transport</keyword>
<name>A0AA38H1B5_9TREE</name>
<keyword evidence="12" id="KW-1185">Reference proteome</keyword>
<evidence type="ECO:0000256" key="6">
    <source>
        <dbReference type="ARBA" id="ARBA00022927"/>
    </source>
</evidence>
<gene>
    <name evidence="11" type="ORF">MKK02DRAFT_30643</name>
</gene>
<dbReference type="GeneID" id="77727303"/>
<keyword evidence="8" id="KW-0811">Translocation</keyword>
<keyword evidence="5" id="KW-0999">Mitochondrion inner membrane</keyword>
<dbReference type="PANTHER" id="PTHR10485:SF0">
    <property type="entry name" value="AT05822P-RELATED"/>
    <property type="match status" value="1"/>
</dbReference>
<sequence>MTAGSSYIPMEEMEAALSTDLVSLSLWASGHRCVTYPAQNLVLLLSERMYPRLRWNVPVHPGVWTALSFGLCIYFLETSAGDAMDGDHSRDPCPYVHLSDFGAGFAMGAIGGGIWHGIKGARSSPKGNRLIGSLSAIKARAPVVGGNLAIFGGLLSTFEYVRSEGVQTKGGSVEFCGPRAMMGSAVSCAILMGGVPGYAPLVSPLSAVSGPMLTGSVGVGVVMSRALAQPIPPTQIPTSPPLSLAA</sequence>
<evidence type="ECO:0000256" key="2">
    <source>
        <dbReference type="ARBA" id="ARBA00008444"/>
    </source>
</evidence>
<evidence type="ECO:0000256" key="4">
    <source>
        <dbReference type="ARBA" id="ARBA00022692"/>
    </source>
</evidence>
<dbReference type="GO" id="GO:0008320">
    <property type="term" value="F:protein transmembrane transporter activity"/>
    <property type="evidence" value="ECO:0007669"/>
    <property type="project" value="TreeGrafter"/>
</dbReference>
<dbReference type="GO" id="GO:0005744">
    <property type="term" value="C:TIM23 mitochondrial import inner membrane translocase complex"/>
    <property type="evidence" value="ECO:0007669"/>
    <property type="project" value="TreeGrafter"/>
</dbReference>
<keyword evidence="3" id="KW-0813">Transport</keyword>
<dbReference type="RefSeq" id="XP_052941872.1">
    <property type="nucleotide sequence ID" value="XM_053088098.1"/>
</dbReference>
<evidence type="ECO:0000256" key="7">
    <source>
        <dbReference type="ARBA" id="ARBA00022989"/>
    </source>
</evidence>
<keyword evidence="9" id="KW-0496">Mitochondrion</keyword>